<feature type="region of interest" description="Disordered" evidence="1">
    <location>
        <begin position="224"/>
        <end position="255"/>
    </location>
</feature>
<keyword evidence="5" id="KW-1185">Reference proteome</keyword>
<feature type="compositionally biased region" description="Basic and acidic residues" evidence="1">
    <location>
        <begin position="240"/>
        <end position="255"/>
    </location>
</feature>
<proteinExistence type="predicted"/>
<name>A0ABW0EUX3_9PSEU</name>
<dbReference type="GO" id="GO:0016787">
    <property type="term" value="F:hydrolase activity"/>
    <property type="evidence" value="ECO:0007669"/>
    <property type="project" value="UniProtKB-KW"/>
</dbReference>
<keyword evidence="2" id="KW-0732">Signal</keyword>
<dbReference type="InterPro" id="IPR050491">
    <property type="entry name" value="AmpC-like"/>
</dbReference>
<evidence type="ECO:0000313" key="5">
    <source>
        <dbReference type="Proteomes" id="UP001596157"/>
    </source>
</evidence>
<dbReference type="PANTHER" id="PTHR46825">
    <property type="entry name" value="D-ALANYL-D-ALANINE-CARBOXYPEPTIDASE/ENDOPEPTIDASE AMPH"/>
    <property type="match status" value="1"/>
</dbReference>
<gene>
    <name evidence="4" type="ORF">ACFPM7_22705</name>
</gene>
<dbReference type="PANTHER" id="PTHR46825:SF7">
    <property type="entry name" value="D-ALANYL-D-ALANINE CARBOXYPEPTIDASE"/>
    <property type="match status" value="1"/>
</dbReference>
<dbReference type="EMBL" id="JBHSKF010000013">
    <property type="protein sequence ID" value="MFC5289875.1"/>
    <property type="molecule type" value="Genomic_DNA"/>
</dbReference>
<feature type="domain" description="Beta-lactamase-related" evidence="3">
    <location>
        <begin position="31"/>
        <end position="368"/>
    </location>
</feature>
<organism evidence="4 5">
    <name type="scientific">Actinokineospora guangxiensis</name>
    <dbReference type="NCBI Taxonomy" id="1490288"/>
    <lineage>
        <taxon>Bacteria</taxon>
        <taxon>Bacillati</taxon>
        <taxon>Actinomycetota</taxon>
        <taxon>Actinomycetes</taxon>
        <taxon>Pseudonocardiales</taxon>
        <taxon>Pseudonocardiaceae</taxon>
        <taxon>Actinokineospora</taxon>
    </lineage>
</organism>
<evidence type="ECO:0000256" key="1">
    <source>
        <dbReference type="SAM" id="MobiDB-lite"/>
    </source>
</evidence>
<feature type="chain" id="PRO_5045456787" evidence="2">
    <location>
        <begin position="24"/>
        <end position="394"/>
    </location>
</feature>
<protein>
    <submittedName>
        <fullName evidence="4">Serine hydrolase domain-containing protein</fullName>
        <ecNumber evidence="4">3.-.-.-</ecNumber>
    </submittedName>
</protein>
<feature type="signal peptide" evidence="2">
    <location>
        <begin position="1"/>
        <end position="23"/>
    </location>
</feature>
<dbReference type="InterPro" id="IPR012338">
    <property type="entry name" value="Beta-lactam/transpept-like"/>
</dbReference>
<keyword evidence="4" id="KW-0378">Hydrolase</keyword>
<dbReference type="Gene3D" id="3.40.710.10">
    <property type="entry name" value="DD-peptidase/beta-lactamase superfamily"/>
    <property type="match status" value="1"/>
</dbReference>
<reference evidence="5" key="1">
    <citation type="journal article" date="2019" name="Int. J. Syst. Evol. Microbiol.">
        <title>The Global Catalogue of Microorganisms (GCM) 10K type strain sequencing project: providing services to taxonomists for standard genome sequencing and annotation.</title>
        <authorList>
            <consortium name="The Broad Institute Genomics Platform"/>
            <consortium name="The Broad Institute Genome Sequencing Center for Infectious Disease"/>
            <person name="Wu L."/>
            <person name="Ma J."/>
        </authorList>
    </citation>
    <scope>NUCLEOTIDE SEQUENCE [LARGE SCALE GENOMIC DNA]</scope>
    <source>
        <strain evidence="5">CCUG 59778</strain>
    </source>
</reference>
<evidence type="ECO:0000256" key="2">
    <source>
        <dbReference type="SAM" id="SignalP"/>
    </source>
</evidence>
<dbReference type="SUPFAM" id="SSF56601">
    <property type="entry name" value="beta-lactamase/transpeptidase-like"/>
    <property type="match status" value="1"/>
</dbReference>
<accession>A0ABW0EUX3</accession>
<evidence type="ECO:0000259" key="3">
    <source>
        <dbReference type="Pfam" id="PF00144"/>
    </source>
</evidence>
<evidence type="ECO:0000313" key="4">
    <source>
        <dbReference type="EMBL" id="MFC5289875.1"/>
    </source>
</evidence>
<comment type="caution">
    <text evidence="4">The sequence shown here is derived from an EMBL/GenBank/DDBJ whole genome shotgun (WGS) entry which is preliminary data.</text>
</comment>
<dbReference type="EC" id="3.-.-.-" evidence="4"/>
<sequence length="394" mass="42513">MKRTTVALMIAALGVAATGSASATPGPRSLQRHADALLAQGAPGVLVEVDTRRGDIHVRSGYGDTDRRTPVPWNARFRIGSYTKTFVATTVLQLVGEGKLSLEDTVERWLPGMVAGSGHDGSKITVRQLLQHTSGLHDYVPLMPQLFKEVDFLRTRFDTVTPRQLVALSLSVPPDFAPGERWSYSNTGYVLAGMIIERVTGRSWQREVDRRIVKSLRLGGTSLPGTEAAIPGPHANGYERFPEKGLEADPEDPRWGEPIDVTALNPSWGGAAGEMISTTEDANRFLQALMRGEVLRPAQLAELRRTVPAPGFAKVWPGARYGLGVIFIPNACGGHWSHGGDIMGFMTRNGVTTDGARSVVVSINTDSMVPEPGAPPHGGDPTFDLVEHALCDVR</sequence>
<dbReference type="Pfam" id="PF00144">
    <property type="entry name" value="Beta-lactamase"/>
    <property type="match status" value="1"/>
</dbReference>
<dbReference type="InterPro" id="IPR001466">
    <property type="entry name" value="Beta-lactam-related"/>
</dbReference>
<dbReference type="Proteomes" id="UP001596157">
    <property type="component" value="Unassembled WGS sequence"/>
</dbReference>
<dbReference type="RefSeq" id="WP_378249743.1">
    <property type="nucleotide sequence ID" value="NZ_JBHSKF010000013.1"/>
</dbReference>